<accession>A0A419I231</accession>
<gene>
    <name evidence="1" type="ORF">D5S19_18785</name>
</gene>
<evidence type="ECO:0000313" key="1">
    <source>
        <dbReference type="EMBL" id="RJQ83853.1"/>
    </source>
</evidence>
<organism evidence="1 2">
    <name type="scientific">Amycolatopsis panacis</name>
    <dbReference type="NCBI Taxonomy" id="2340917"/>
    <lineage>
        <taxon>Bacteria</taxon>
        <taxon>Bacillati</taxon>
        <taxon>Actinomycetota</taxon>
        <taxon>Actinomycetes</taxon>
        <taxon>Pseudonocardiales</taxon>
        <taxon>Pseudonocardiaceae</taxon>
        <taxon>Amycolatopsis</taxon>
    </lineage>
</organism>
<proteinExistence type="predicted"/>
<dbReference type="RefSeq" id="WP_120024648.1">
    <property type="nucleotide sequence ID" value="NZ_QZFV01000091.1"/>
</dbReference>
<protein>
    <submittedName>
        <fullName evidence="1">Uncharacterized protein</fullName>
    </submittedName>
</protein>
<name>A0A419I231_9PSEU</name>
<dbReference type="Proteomes" id="UP000285112">
    <property type="component" value="Unassembled WGS sequence"/>
</dbReference>
<comment type="caution">
    <text evidence="1">The sequence shown here is derived from an EMBL/GenBank/DDBJ whole genome shotgun (WGS) entry which is preliminary data.</text>
</comment>
<dbReference type="AlphaFoldDB" id="A0A419I231"/>
<reference evidence="1 2" key="1">
    <citation type="submission" date="2018-09" db="EMBL/GenBank/DDBJ databases">
        <title>YIM PH 21725 draft genome.</title>
        <authorList>
            <person name="Miao C."/>
        </authorList>
    </citation>
    <scope>NUCLEOTIDE SEQUENCE [LARGE SCALE GENOMIC DNA]</scope>
    <source>
        <strain evidence="2">YIM PH21725</strain>
    </source>
</reference>
<dbReference type="OrthoDB" id="5194739at2"/>
<keyword evidence="2" id="KW-1185">Reference proteome</keyword>
<dbReference type="EMBL" id="QZFV01000091">
    <property type="protein sequence ID" value="RJQ83853.1"/>
    <property type="molecule type" value="Genomic_DNA"/>
</dbReference>
<evidence type="ECO:0000313" key="2">
    <source>
        <dbReference type="Proteomes" id="UP000285112"/>
    </source>
</evidence>
<sequence length="125" mass="13963">MPGINRPSPQQISKVLDEAAPVRREGQNAEEFFGTVNGEKIRVIVDYDTPWRSTSFAMRSPGSSVVKDQNRSSAFHGPWSQNVALTSLPRRRTREVVSLRNPQARLTAYRDRGVCAAVRREPGLA</sequence>